<dbReference type="GO" id="GO:0000160">
    <property type="term" value="P:phosphorelay signal transduction system"/>
    <property type="evidence" value="ECO:0007669"/>
    <property type="project" value="InterPro"/>
</dbReference>
<dbReference type="EMBL" id="JRAA01000001">
    <property type="protein sequence ID" value="KHF25630.1"/>
    <property type="molecule type" value="Genomic_DNA"/>
</dbReference>
<accession>A0A0B0H950</accession>
<dbReference type="STRING" id="2340.JV46_18200"/>
<dbReference type="SUPFAM" id="SSF52172">
    <property type="entry name" value="CheY-like"/>
    <property type="match status" value="1"/>
</dbReference>
<dbReference type="InterPro" id="IPR001789">
    <property type="entry name" value="Sig_transdc_resp-reg_receiver"/>
</dbReference>
<dbReference type="InterPro" id="IPR011006">
    <property type="entry name" value="CheY-like_superfamily"/>
</dbReference>
<evidence type="ECO:0000313" key="4">
    <source>
        <dbReference type="Proteomes" id="UP000030856"/>
    </source>
</evidence>
<keyword evidence="4" id="KW-1185">Reference proteome</keyword>
<reference evidence="3 4" key="1">
    <citation type="journal article" date="2014" name="BMC Genomics">
        <title>The genome of the intracellular bacterium of the coastal bivalve, Solemya velum: a blueprint for thriving in and out of symbiosis.</title>
        <authorList>
            <person name="Dmytrenko O."/>
            <person name="Russell S.L."/>
            <person name="Loo W.T."/>
            <person name="Fontanez K.M."/>
            <person name="Liao L."/>
            <person name="Roeselers G."/>
            <person name="Sharma R."/>
            <person name="Stewart F.J."/>
            <person name="Newton I.L."/>
            <person name="Woyke T."/>
            <person name="Wu D."/>
            <person name="Lang J.M."/>
            <person name="Eisen J.A."/>
            <person name="Cavanaugh C.M."/>
        </authorList>
    </citation>
    <scope>NUCLEOTIDE SEQUENCE [LARGE SCALE GENOMIC DNA]</scope>
    <source>
        <strain evidence="3 4">WH</strain>
    </source>
</reference>
<proteinExistence type="predicted"/>
<gene>
    <name evidence="3" type="ORF">JV46_18200</name>
</gene>
<dbReference type="AlphaFoldDB" id="A0A0B0H950"/>
<dbReference type="Gene3D" id="3.40.50.2300">
    <property type="match status" value="1"/>
</dbReference>
<comment type="caution">
    <text evidence="3">The sequence shown here is derived from an EMBL/GenBank/DDBJ whole genome shotgun (WGS) entry which is preliminary data.</text>
</comment>
<evidence type="ECO:0000256" key="1">
    <source>
        <dbReference type="PROSITE-ProRule" id="PRU00169"/>
    </source>
</evidence>
<dbReference type="PROSITE" id="PS50110">
    <property type="entry name" value="RESPONSE_REGULATORY"/>
    <property type="match status" value="1"/>
</dbReference>
<evidence type="ECO:0000313" key="3">
    <source>
        <dbReference type="EMBL" id="KHF25630.1"/>
    </source>
</evidence>
<evidence type="ECO:0000259" key="2">
    <source>
        <dbReference type="PROSITE" id="PS50110"/>
    </source>
</evidence>
<protein>
    <submittedName>
        <fullName evidence="3">Response regulator receiver domain MFS transporter</fullName>
    </submittedName>
</protein>
<organism evidence="3 4">
    <name type="scientific">Solemya velum gill symbiont</name>
    <dbReference type="NCBI Taxonomy" id="2340"/>
    <lineage>
        <taxon>Bacteria</taxon>
        <taxon>Pseudomonadati</taxon>
        <taxon>Pseudomonadota</taxon>
        <taxon>Gammaproteobacteria</taxon>
        <taxon>sulfur-oxidizing symbionts</taxon>
    </lineage>
</organism>
<sequence>MLTFWALYFEKNHARIHSRRTIMAKLLIVEDDPSTRIILEAMLNKAGHETQTASDGV</sequence>
<feature type="domain" description="Response regulatory" evidence="2">
    <location>
        <begin position="25"/>
        <end position="57"/>
    </location>
</feature>
<name>A0A0B0H950_SOVGS</name>
<dbReference type="Proteomes" id="UP000030856">
    <property type="component" value="Unassembled WGS sequence"/>
</dbReference>
<comment type="caution">
    <text evidence="1">Lacks conserved residue(s) required for the propagation of feature annotation.</text>
</comment>